<dbReference type="PROSITE" id="PS51764">
    <property type="entry name" value="GH26"/>
    <property type="match status" value="1"/>
</dbReference>
<dbReference type="Pfam" id="PF00404">
    <property type="entry name" value="Dockerin_1"/>
    <property type="match status" value="1"/>
</dbReference>
<feature type="domain" description="GH26" evidence="4">
    <location>
        <begin position="1"/>
        <end position="66"/>
    </location>
</feature>
<evidence type="ECO:0000313" key="6">
    <source>
        <dbReference type="EMBL" id="GAE88270.1"/>
    </source>
</evidence>
<protein>
    <submittedName>
        <fullName evidence="6">Mannan endo-1,4-beta-mannosidase</fullName>
    </submittedName>
</protein>
<dbReference type="GO" id="GO:0004553">
    <property type="term" value="F:hydrolase activity, hydrolyzing O-glycosyl compounds"/>
    <property type="evidence" value="ECO:0007669"/>
    <property type="project" value="InterPro"/>
</dbReference>
<dbReference type="PROSITE" id="PS51766">
    <property type="entry name" value="DOCKERIN"/>
    <property type="match status" value="1"/>
</dbReference>
<dbReference type="AlphaFoldDB" id="W4V487"/>
<accession>W4V487</accession>
<dbReference type="InterPro" id="IPR016134">
    <property type="entry name" value="Dockerin_dom"/>
</dbReference>
<gene>
    <name evidence="6" type="ORF">JCM21531_1702</name>
</gene>
<dbReference type="InterPro" id="IPR022790">
    <property type="entry name" value="GH26_dom"/>
</dbReference>
<keyword evidence="1" id="KW-0378">Hydrolase</keyword>
<dbReference type="SUPFAM" id="SSF63446">
    <property type="entry name" value="Type I dockerin domain"/>
    <property type="match status" value="1"/>
</dbReference>
<evidence type="ECO:0000259" key="4">
    <source>
        <dbReference type="PROSITE" id="PS51764"/>
    </source>
</evidence>
<evidence type="ECO:0000313" key="7">
    <source>
        <dbReference type="Proteomes" id="UP000019109"/>
    </source>
</evidence>
<feature type="domain" description="Dockerin" evidence="5">
    <location>
        <begin position="94"/>
        <end position="162"/>
    </location>
</feature>
<sequence length="165" mass="19168">MKLTGGKKLVAMSENDTIPRVSNLINERAGWLYFCPWYGWWLTGEQNNPVDWLIEMYQSDYCITLDELPDLKAYPISDYDDPTPNPSPTTTMWPEFLYGDLNGDKKVNSTDLSYMKRYILKITPSLGLPERVADLNQDSRVNSTDYSILQRYLLRIIPNLPVEYQ</sequence>
<comment type="similarity">
    <text evidence="3">Belongs to the glycosyl hydrolase 26 family.</text>
</comment>
<comment type="caution">
    <text evidence="6">The sequence shown here is derived from an EMBL/GenBank/DDBJ whole genome shotgun (WGS) entry which is preliminary data.</text>
</comment>
<dbReference type="InterPro" id="IPR002105">
    <property type="entry name" value="Dockerin_1_rpt"/>
</dbReference>
<keyword evidence="7" id="KW-1185">Reference proteome</keyword>
<keyword evidence="2" id="KW-0326">Glycosidase</keyword>
<dbReference type="PROSITE" id="PS00448">
    <property type="entry name" value="CLOS_CELLULOSOME_RPT"/>
    <property type="match status" value="1"/>
</dbReference>
<evidence type="ECO:0000259" key="5">
    <source>
        <dbReference type="PROSITE" id="PS51766"/>
    </source>
</evidence>
<evidence type="ECO:0000256" key="3">
    <source>
        <dbReference type="PROSITE-ProRule" id="PRU01100"/>
    </source>
</evidence>
<comment type="caution">
    <text evidence="3">Lacks conserved residue(s) required for the propagation of feature annotation.</text>
</comment>
<proteinExistence type="inferred from homology"/>
<evidence type="ECO:0000256" key="1">
    <source>
        <dbReference type="ARBA" id="ARBA00022801"/>
    </source>
</evidence>
<reference evidence="6" key="1">
    <citation type="journal article" date="2014" name="Genome Announc.">
        <title>Draft Genome Sequence of Clostridium straminisolvens Strain JCM 21531T, Isolated from a Cellulose-Degrading Bacterial Community.</title>
        <authorList>
            <person name="Yuki M."/>
            <person name="Oshima K."/>
            <person name="Suda W."/>
            <person name="Sakamoto M."/>
            <person name="Kitamura K."/>
            <person name="Iida T."/>
            <person name="Hattori M."/>
            <person name="Ohkuma M."/>
        </authorList>
    </citation>
    <scope>NUCLEOTIDE SEQUENCE [LARGE SCALE GENOMIC DNA]</scope>
    <source>
        <strain evidence="6">JCM 21531</strain>
    </source>
</reference>
<dbReference type="STRING" id="1294263.JCM21531_1702"/>
<evidence type="ECO:0000256" key="2">
    <source>
        <dbReference type="ARBA" id="ARBA00023295"/>
    </source>
</evidence>
<dbReference type="InterPro" id="IPR036439">
    <property type="entry name" value="Dockerin_dom_sf"/>
</dbReference>
<name>W4V487_9FIRM</name>
<dbReference type="CDD" id="cd14256">
    <property type="entry name" value="Dockerin_I"/>
    <property type="match status" value="1"/>
</dbReference>
<dbReference type="EMBL" id="BAVR01000016">
    <property type="protein sequence ID" value="GAE88270.1"/>
    <property type="molecule type" value="Genomic_DNA"/>
</dbReference>
<dbReference type="Proteomes" id="UP000019109">
    <property type="component" value="Unassembled WGS sequence"/>
</dbReference>
<dbReference type="Gene3D" id="1.10.1330.10">
    <property type="entry name" value="Dockerin domain"/>
    <property type="match status" value="1"/>
</dbReference>
<dbReference type="Gene3D" id="3.20.20.80">
    <property type="entry name" value="Glycosidases"/>
    <property type="match status" value="1"/>
</dbReference>
<dbReference type="GO" id="GO:0000272">
    <property type="term" value="P:polysaccharide catabolic process"/>
    <property type="evidence" value="ECO:0007669"/>
    <property type="project" value="InterPro"/>
</dbReference>
<organism evidence="6 7">
    <name type="scientific">Acetivibrio straminisolvens JCM 21531</name>
    <dbReference type="NCBI Taxonomy" id="1294263"/>
    <lineage>
        <taxon>Bacteria</taxon>
        <taxon>Bacillati</taxon>
        <taxon>Bacillota</taxon>
        <taxon>Clostridia</taxon>
        <taxon>Eubacteriales</taxon>
        <taxon>Oscillospiraceae</taxon>
        <taxon>Acetivibrio</taxon>
    </lineage>
</organism>